<dbReference type="InterPro" id="IPR000697">
    <property type="entry name" value="WH1/EVH1_dom"/>
</dbReference>
<proteinExistence type="predicted"/>
<feature type="region of interest" description="Disordered" evidence="1">
    <location>
        <begin position="128"/>
        <end position="147"/>
    </location>
</feature>
<name>A0A6A0H4K1_HYAAZ</name>
<evidence type="ECO:0000313" key="5">
    <source>
        <dbReference type="RefSeq" id="XP_018015626.1"/>
    </source>
</evidence>
<dbReference type="EMBL" id="JQDR03007236">
    <property type="protein sequence ID" value="KAA0198907.1"/>
    <property type="molecule type" value="Genomic_DNA"/>
</dbReference>
<evidence type="ECO:0000259" key="2">
    <source>
        <dbReference type="PROSITE" id="PS50229"/>
    </source>
</evidence>
<feature type="compositionally biased region" description="Acidic residues" evidence="1">
    <location>
        <begin position="231"/>
        <end position="241"/>
    </location>
</feature>
<sequence>MKEKVENVPANYPNSLRPNSSYASSASSTSSYASTHSCASSAASSCSGSGSEKSSSFLHSNEGRLLTEANQPFEYPAQQYHTLRRYPSESSSPPNSQSFTPAYTPATGSTDYASISIKYNTLSRATPAIRGPGVFRNAPTISTPVPTNFRHSVIDTAATPTAPTPNFGEHVSMRLGSSYSIARVNHDVGGVAALNGDSGMRGVSSLGEVTSSKHRSPHYASTPHLFVFQTPDDDESEDIDDSNMSQITKCNTLKNTSTTERVETQNFSKTLPRPTAAQPSNEPIYSSTVDIRKDVSRREEAAAGRITELYEAPRALSATRRSSSCSMIDQDNFAVTNQVVARIETSFRGHKTQVWVCRTMANLYTEEGDGKNAKWNLKFTGVPVILLDLGETKSRAKRQLQIILAEKESGFELWKDVVDNLTSYKVQEPHFHTMFLSSDHRRKIGLSYNEGDAAMAFHKQLETLTSDPENISLSAPGKKKKLKNKEKLPKYKAPRKNDISMPCNFHHVTSVDPADRIRLYSLQICSKNPNILSQEPSRTLSLPVHEQPAPTAV</sequence>
<evidence type="ECO:0000313" key="4">
    <source>
        <dbReference type="Proteomes" id="UP000694843"/>
    </source>
</evidence>
<evidence type="ECO:0000313" key="3">
    <source>
        <dbReference type="EMBL" id="KAA0198907.1"/>
    </source>
</evidence>
<dbReference type="InterPro" id="IPR039142">
    <property type="entry name" value="NRF1/Ewg"/>
</dbReference>
<reference evidence="3" key="3">
    <citation type="submission" date="2019-06" db="EMBL/GenBank/DDBJ databases">
        <authorList>
            <person name="Poynton C."/>
            <person name="Hasenbein S."/>
            <person name="Benoit J.B."/>
            <person name="Sepulveda M.S."/>
            <person name="Poelchau M.F."/>
            <person name="Murali S.C."/>
            <person name="Chen S."/>
            <person name="Glastad K.M."/>
            <person name="Werren J.H."/>
            <person name="Vineis J.H."/>
            <person name="Bowen J.L."/>
            <person name="Friedrich M."/>
            <person name="Jones J."/>
            <person name="Robertson H.M."/>
            <person name="Feyereisen R."/>
            <person name="Mechler-Hickson A."/>
            <person name="Mathers N."/>
            <person name="Lee C.E."/>
            <person name="Colbourne J.K."/>
            <person name="Biales A."/>
            <person name="Johnston J.S."/>
            <person name="Wellborn G.A."/>
            <person name="Rosendale A.J."/>
            <person name="Cridge A.G."/>
            <person name="Munoz-Torres M.C."/>
            <person name="Bain P.A."/>
            <person name="Manny A.R."/>
            <person name="Major K.M."/>
            <person name="Lambert F.N."/>
            <person name="Vulpe C.D."/>
            <person name="Tuck P."/>
            <person name="Blalock B.J."/>
            <person name="Lin Y.-Y."/>
            <person name="Smith M.E."/>
            <person name="Ochoa-Acuna H."/>
            <person name="Chen M.-J.M."/>
            <person name="Childers C.P."/>
            <person name="Qu J."/>
            <person name="Dugan S."/>
            <person name="Lee S.L."/>
            <person name="Chao H."/>
            <person name="Dinh H."/>
            <person name="Han Y."/>
            <person name="Doddapaneni H."/>
            <person name="Worley K.C."/>
            <person name="Muzny D.M."/>
            <person name="Gibbs R.A."/>
            <person name="Richards S."/>
        </authorList>
    </citation>
    <scope>NUCLEOTIDE SEQUENCE</scope>
    <source>
        <strain evidence="3">HAZT.00-mixed</strain>
        <tissue evidence="3">Whole organism</tissue>
    </source>
</reference>
<gene>
    <name evidence="5" type="primary">LOC108672472</name>
    <name evidence="3" type="ORF">HAZT_HAZT004842</name>
</gene>
<dbReference type="Gene3D" id="2.30.29.30">
    <property type="entry name" value="Pleckstrin-homology domain (PH domain)/Phosphotyrosine-binding domain (PTB)"/>
    <property type="match status" value="1"/>
</dbReference>
<feature type="compositionally biased region" description="Polar residues" evidence="1">
    <location>
        <begin position="256"/>
        <end position="269"/>
    </location>
</feature>
<feature type="compositionally biased region" description="Low complexity" evidence="1">
    <location>
        <begin position="20"/>
        <end position="56"/>
    </location>
</feature>
<dbReference type="OrthoDB" id="10021476at2759"/>
<feature type="region of interest" description="Disordered" evidence="1">
    <location>
        <begin position="85"/>
        <end position="105"/>
    </location>
</feature>
<dbReference type="PROSITE" id="PS50229">
    <property type="entry name" value="WH1"/>
    <property type="match status" value="1"/>
</dbReference>
<reference evidence="5" key="4">
    <citation type="submission" date="2023-09" db="UniProtKB">
        <authorList>
            <consortium name="RefSeq"/>
        </authorList>
    </citation>
    <scope>IDENTIFICATION</scope>
    <source>
        <tissue evidence="5">Whole organism</tissue>
    </source>
</reference>
<dbReference type="PANTHER" id="PTHR20338">
    <property type="entry name" value="NUCLEAR RESPIRATORY FACTOR 1"/>
    <property type="match status" value="1"/>
</dbReference>
<dbReference type="GO" id="GO:0006357">
    <property type="term" value="P:regulation of transcription by RNA polymerase II"/>
    <property type="evidence" value="ECO:0007669"/>
    <property type="project" value="InterPro"/>
</dbReference>
<dbReference type="KEGG" id="hazt:108672472"/>
<dbReference type="GO" id="GO:0003700">
    <property type="term" value="F:DNA-binding transcription factor activity"/>
    <property type="evidence" value="ECO:0007669"/>
    <property type="project" value="InterPro"/>
</dbReference>
<dbReference type="Proteomes" id="UP000694843">
    <property type="component" value="Unplaced"/>
</dbReference>
<accession>A0A6A0H4K1</accession>
<feature type="compositionally biased region" description="Low complexity" evidence="1">
    <location>
        <begin position="88"/>
        <end position="101"/>
    </location>
</feature>
<feature type="region of interest" description="Disordered" evidence="1">
    <location>
        <begin position="256"/>
        <end position="283"/>
    </location>
</feature>
<feature type="domain" description="WH1" evidence="2">
    <location>
        <begin position="348"/>
        <end position="468"/>
    </location>
</feature>
<dbReference type="AlphaFoldDB" id="A0A6A0H4K1"/>
<dbReference type="InterPro" id="IPR011993">
    <property type="entry name" value="PH-like_dom_sf"/>
</dbReference>
<evidence type="ECO:0000256" key="1">
    <source>
        <dbReference type="SAM" id="MobiDB-lite"/>
    </source>
</evidence>
<keyword evidence="4" id="KW-1185">Reference proteome</keyword>
<feature type="region of interest" description="Disordered" evidence="1">
    <location>
        <begin position="1"/>
        <end position="59"/>
    </location>
</feature>
<dbReference type="CTD" id="35116"/>
<protein>
    <submittedName>
        <fullName evidence="5">Uncharacterized protein LOC108672472</fullName>
    </submittedName>
</protein>
<dbReference type="Proteomes" id="UP000711488">
    <property type="component" value="Unassembled WGS sequence"/>
</dbReference>
<feature type="region of interest" description="Disordered" evidence="1">
    <location>
        <begin position="208"/>
        <end position="241"/>
    </location>
</feature>
<reference evidence="3" key="1">
    <citation type="submission" date="2014-08" db="EMBL/GenBank/DDBJ databases">
        <authorList>
            <person name="Murali S."/>
            <person name="Richards S."/>
            <person name="Bandaranaike D."/>
            <person name="Bellair M."/>
            <person name="Blankenburg K."/>
            <person name="Chao H."/>
            <person name="Dinh H."/>
            <person name="Doddapaneni H."/>
            <person name="Dugan-Rocha S."/>
            <person name="Elkadiri S."/>
            <person name="Gnanaolivu R."/>
            <person name="Hughes D."/>
            <person name="Lee S."/>
            <person name="Li M."/>
            <person name="Ming W."/>
            <person name="Munidasa M."/>
            <person name="Muniz J."/>
            <person name="Nguyen L."/>
            <person name="Osuji N."/>
            <person name="Pu L.-L."/>
            <person name="Puazo M."/>
            <person name="Skinner E."/>
            <person name="Qu C."/>
            <person name="Quiroz J."/>
            <person name="Raj R."/>
            <person name="Weissenberger G."/>
            <person name="Xin Y."/>
            <person name="Zou X."/>
            <person name="Han Y."/>
            <person name="Worley K."/>
            <person name="Muzny D."/>
            <person name="Gibbs R."/>
        </authorList>
    </citation>
    <scope>NUCLEOTIDE SEQUENCE</scope>
    <source>
        <strain evidence="3">HAZT.00-mixed</strain>
        <tissue evidence="3">Whole organism</tissue>
    </source>
</reference>
<reference evidence="3" key="2">
    <citation type="journal article" date="2018" name="Environ. Sci. Technol.">
        <title>The Toxicogenome of Hyalella azteca: A Model for Sediment Ecotoxicology and Evolutionary Toxicology.</title>
        <authorList>
            <person name="Poynton H.C."/>
            <person name="Hasenbein S."/>
            <person name="Benoit J.B."/>
            <person name="Sepulveda M.S."/>
            <person name="Poelchau M.F."/>
            <person name="Hughes D.S.T."/>
            <person name="Murali S.C."/>
            <person name="Chen S."/>
            <person name="Glastad K.M."/>
            <person name="Goodisman M.A.D."/>
            <person name="Werren J.H."/>
            <person name="Vineis J.H."/>
            <person name="Bowen J.L."/>
            <person name="Friedrich M."/>
            <person name="Jones J."/>
            <person name="Robertson H.M."/>
            <person name="Feyereisen R."/>
            <person name="Mechler-Hickson A."/>
            <person name="Mathers N."/>
            <person name="Lee C.E."/>
            <person name="Colbourne J.K."/>
            <person name="Biales A."/>
            <person name="Johnston J.S."/>
            <person name="Wellborn G.A."/>
            <person name="Rosendale A.J."/>
            <person name="Cridge A.G."/>
            <person name="Munoz-Torres M.C."/>
            <person name="Bain P.A."/>
            <person name="Manny A.R."/>
            <person name="Major K.M."/>
            <person name="Lambert F.N."/>
            <person name="Vulpe C.D."/>
            <person name="Tuck P."/>
            <person name="Blalock B.J."/>
            <person name="Lin Y.Y."/>
            <person name="Smith M.E."/>
            <person name="Ochoa-Acuna H."/>
            <person name="Chen M.M."/>
            <person name="Childers C.P."/>
            <person name="Qu J."/>
            <person name="Dugan S."/>
            <person name="Lee S.L."/>
            <person name="Chao H."/>
            <person name="Dinh H."/>
            <person name="Han Y."/>
            <person name="Doddapaneni H."/>
            <person name="Worley K.C."/>
            <person name="Muzny D.M."/>
            <person name="Gibbs R.A."/>
            <person name="Richards S."/>
        </authorList>
    </citation>
    <scope>NUCLEOTIDE SEQUENCE</scope>
    <source>
        <strain evidence="3">HAZT.00-mixed</strain>
        <tissue evidence="3">Whole organism</tissue>
    </source>
</reference>
<dbReference type="RefSeq" id="XP_018015626.1">
    <property type="nucleotide sequence ID" value="XM_018160137.2"/>
</dbReference>
<dbReference type="GeneID" id="108672472"/>
<organism evidence="3">
    <name type="scientific">Hyalella azteca</name>
    <name type="common">Amphipod</name>
    <dbReference type="NCBI Taxonomy" id="294128"/>
    <lineage>
        <taxon>Eukaryota</taxon>
        <taxon>Metazoa</taxon>
        <taxon>Ecdysozoa</taxon>
        <taxon>Arthropoda</taxon>
        <taxon>Crustacea</taxon>
        <taxon>Multicrustacea</taxon>
        <taxon>Malacostraca</taxon>
        <taxon>Eumalacostraca</taxon>
        <taxon>Peracarida</taxon>
        <taxon>Amphipoda</taxon>
        <taxon>Senticaudata</taxon>
        <taxon>Talitrida</taxon>
        <taxon>Talitroidea</taxon>
        <taxon>Hyalellidae</taxon>
        <taxon>Hyalella</taxon>
    </lineage>
</organism>